<dbReference type="AlphaFoldDB" id="A0A4Y2AUW2"/>
<sequence>MSFSVLVTVLAKKTFSYIRRVPLFVRFMTVKGKYNPAPFLHKEMQFLPSFWGFQNEQKILMSIAARLCTEEVPCSNNPRVCAMAATTGKELQHSEETSVNDRKVKESGQGTQYSSYGQL</sequence>
<proteinExistence type="predicted"/>
<evidence type="ECO:0000313" key="3">
    <source>
        <dbReference type="Proteomes" id="UP000499080"/>
    </source>
</evidence>
<reference evidence="2 3" key="1">
    <citation type="journal article" date="2019" name="Sci. Rep.">
        <title>Orb-weaving spider Araneus ventricosus genome elucidates the spidroin gene catalogue.</title>
        <authorList>
            <person name="Kono N."/>
            <person name="Nakamura H."/>
            <person name="Ohtoshi R."/>
            <person name="Moran D.A.P."/>
            <person name="Shinohara A."/>
            <person name="Yoshida Y."/>
            <person name="Fujiwara M."/>
            <person name="Mori M."/>
            <person name="Tomita M."/>
            <person name="Arakawa K."/>
        </authorList>
    </citation>
    <scope>NUCLEOTIDE SEQUENCE [LARGE SCALE GENOMIC DNA]</scope>
</reference>
<comment type="caution">
    <text evidence="2">The sequence shown here is derived from an EMBL/GenBank/DDBJ whole genome shotgun (WGS) entry which is preliminary data.</text>
</comment>
<organism evidence="2 3">
    <name type="scientific">Araneus ventricosus</name>
    <name type="common">Orbweaver spider</name>
    <name type="synonym">Epeira ventricosa</name>
    <dbReference type="NCBI Taxonomy" id="182803"/>
    <lineage>
        <taxon>Eukaryota</taxon>
        <taxon>Metazoa</taxon>
        <taxon>Ecdysozoa</taxon>
        <taxon>Arthropoda</taxon>
        <taxon>Chelicerata</taxon>
        <taxon>Arachnida</taxon>
        <taxon>Araneae</taxon>
        <taxon>Araneomorphae</taxon>
        <taxon>Entelegynae</taxon>
        <taxon>Araneoidea</taxon>
        <taxon>Araneidae</taxon>
        <taxon>Araneus</taxon>
    </lineage>
</organism>
<feature type="compositionally biased region" description="Polar residues" evidence="1">
    <location>
        <begin position="108"/>
        <end position="119"/>
    </location>
</feature>
<evidence type="ECO:0000256" key="1">
    <source>
        <dbReference type="SAM" id="MobiDB-lite"/>
    </source>
</evidence>
<name>A0A4Y2AUW2_ARAVE</name>
<dbReference type="EMBL" id="BGPR01000029">
    <property type="protein sequence ID" value="GBL82724.1"/>
    <property type="molecule type" value="Genomic_DNA"/>
</dbReference>
<protein>
    <submittedName>
        <fullName evidence="2">Uncharacterized protein</fullName>
    </submittedName>
</protein>
<feature type="region of interest" description="Disordered" evidence="1">
    <location>
        <begin position="92"/>
        <end position="119"/>
    </location>
</feature>
<accession>A0A4Y2AUW2</accession>
<feature type="compositionally biased region" description="Basic and acidic residues" evidence="1">
    <location>
        <begin position="92"/>
        <end position="106"/>
    </location>
</feature>
<dbReference type="Proteomes" id="UP000499080">
    <property type="component" value="Unassembled WGS sequence"/>
</dbReference>
<keyword evidence="3" id="KW-1185">Reference proteome</keyword>
<gene>
    <name evidence="2" type="ORF">AVEN_263779_1</name>
</gene>
<evidence type="ECO:0000313" key="2">
    <source>
        <dbReference type="EMBL" id="GBL82724.1"/>
    </source>
</evidence>